<feature type="transmembrane region" description="Helical" evidence="8">
    <location>
        <begin position="228"/>
        <end position="250"/>
    </location>
</feature>
<feature type="transmembrane region" description="Helical" evidence="8">
    <location>
        <begin position="379"/>
        <end position="395"/>
    </location>
</feature>
<evidence type="ECO:0000256" key="2">
    <source>
        <dbReference type="ARBA" id="ARBA00004651"/>
    </source>
</evidence>
<comment type="similarity">
    <text evidence="3">Belongs to the amino acid-polyamine-organocation (APC) superfamily.</text>
</comment>
<dbReference type="Gene3D" id="1.20.1740.10">
    <property type="entry name" value="Amino acid/polyamine transporter I"/>
    <property type="match status" value="1"/>
</dbReference>
<dbReference type="InterPro" id="IPR002293">
    <property type="entry name" value="AA/rel_permease1"/>
</dbReference>
<comment type="subcellular location">
    <subcellularLocation>
        <location evidence="2">Cell membrane</location>
        <topology evidence="2">Multi-pass membrane protein</topology>
    </subcellularLocation>
</comment>
<evidence type="ECO:0000256" key="4">
    <source>
        <dbReference type="ARBA" id="ARBA00022475"/>
    </source>
</evidence>
<evidence type="ECO:0000256" key="5">
    <source>
        <dbReference type="ARBA" id="ARBA00022692"/>
    </source>
</evidence>
<feature type="transmembrane region" description="Helical" evidence="8">
    <location>
        <begin position="122"/>
        <end position="140"/>
    </location>
</feature>
<accession>A0A5Q5CDG3</accession>
<keyword evidence="7 8" id="KW-0472">Membrane</keyword>
<dbReference type="PIRSF" id="PIRSF006060">
    <property type="entry name" value="AA_transporter"/>
    <property type="match status" value="1"/>
</dbReference>
<evidence type="ECO:0000313" key="9">
    <source>
        <dbReference type="EMBL" id="ABN97239.1"/>
    </source>
</evidence>
<evidence type="ECO:0000256" key="7">
    <source>
        <dbReference type="ARBA" id="ARBA00023136"/>
    </source>
</evidence>
<feature type="transmembrane region" description="Helical" evidence="8">
    <location>
        <begin position="348"/>
        <end position="367"/>
    </location>
</feature>
<feature type="transmembrane region" description="Helical" evidence="8">
    <location>
        <begin position="401"/>
        <end position="418"/>
    </location>
</feature>
<name>A0A5Q5CDG3_MYCSJ</name>
<evidence type="ECO:0000256" key="1">
    <source>
        <dbReference type="ARBA" id="ARBA00002249"/>
    </source>
</evidence>
<dbReference type="PANTHER" id="PTHR42770">
    <property type="entry name" value="AMINO ACID TRANSPORTER-RELATED"/>
    <property type="match status" value="1"/>
</dbReference>
<organism evidence="9">
    <name type="scientific">Mycobacterium sp. (strain JLS)</name>
    <dbReference type="NCBI Taxonomy" id="164757"/>
    <lineage>
        <taxon>Bacteria</taxon>
        <taxon>Bacillati</taxon>
        <taxon>Actinomycetota</taxon>
        <taxon>Actinomycetes</taxon>
        <taxon>Mycobacteriales</taxon>
        <taxon>Mycobacteriaceae</taxon>
        <taxon>Mycobacterium</taxon>
    </lineage>
</organism>
<sequence precursor="true">MNSPSSGALARRLGTRDAVLIGLGSMIGAGVFAAFGPAAQAAGTGLLVGLAIAAVIAYCNAVASAQLAAQYPTSGGTYIYGRERLGPWWGFIAGWGFVVGKTASCAAMAMTVAAYAVPGPWWAQRLVGVAAVVGLAALNYRGVTKTAGLTRILVGCSLIALTVVVVGIAVGGQASLDHLGGWPALGAGGVYGVLQSAGLLFFAFAGYARIATMGEEVRDPTRTIPRAILIALFITVGVYLIVGVAALLAVGPDGLAHATAPLTAAVDGAGAGELAPVVRIGAVLAALGALLALIAGVGRTSLAMARHRDLPVWLSAVHPRYQVPHHAELALAVVVSVLVLTADLRDVIGFSSFGVLIYYAITNASAFTQPAAQRRWPRWLNVAGLAGCLILTATLPWPSVLAGAAMFAIGLAGRWLIVGRRTHTTHA</sequence>
<feature type="transmembrane region" description="Helical" evidence="8">
    <location>
        <begin position="152"/>
        <end position="172"/>
    </location>
</feature>
<feature type="transmembrane region" description="Helical" evidence="8">
    <location>
        <begin position="20"/>
        <end position="39"/>
    </location>
</feature>
<dbReference type="InterPro" id="IPR050367">
    <property type="entry name" value="APC_superfamily"/>
</dbReference>
<dbReference type="PANTHER" id="PTHR42770:SF7">
    <property type="entry name" value="MEMBRANE PROTEIN"/>
    <property type="match status" value="1"/>
</dbReference>
<gene>
    <name evidence="9" type="ordered locus">Mjls_1437</name>
</gene>
<evidence type="ECO:0000256" key="8">
    <source>
        <dbReference type="SAM" id="Phobius"/>
    </source>
</evidence>
<dbReference type="KEGG" id="mjl:Mjls_1437"/>
<dbReference type="Pfam" id="PF13520">
    <property type="entry name" value="AA_permease_2"/>
    <property type="match status" value="1"/>
</dbReference>
<feature type="transmembrane region" description="Helical" evidence="8">
    <location>
        <begin position="323"/>
        <end position="342"/>
    </location>
</feature>
<dbReference type="AlphaFoldDB" id="A0A5Q5CDG3"/>
<dbReference type="GO" id="GO:0022857">
    <property type="term" value="F:transmembrane transporter activity"/>
    <property type="evidence" value="ECO:0007669"/>
    <property type="project" value="InterPro"/>
</dbReference>
<feature type="transmembrane region" description="Helical" evidence="8">
    <location>
        <begin position="88"/>
        <end position="116"/>
    </location>
</feature>
<comment type="function">
    <text evidence="1">Probable amino-acid or metabolite transport protein.</text>
</comment>
<evidence type="ECO:0000256" key="3">
    <source>
        <dbReference type="ARBA" id="ARBA00009523"/>
    </source>
</evidence>
<keyword evidence="6 8" id="KW-1133">Transmembrane helix</keyword>
<proteinExistence type="inferred from homology"/>
<feature type="transmembrane region" description="Helical" evidence="8">
    <location>
        <begin position="45"/>
        <end position="67"/>
    </location>
</feature>
<feature type="transmembrane region" description="Helical" evidence="8">
    <location>
        <begin position="184"/>
        <end position="207"/>
    </location>
</feature>
<keyword evidence="5 8" id="KW-0812">Transmembrane</keyword>
<dbReference type="GO" id="GO:0005886">
    <property type="term" value="C:plasma membrane"/>
    <property type="evidence" value="ECO:0007669"/>
    <property type="project" value="UniProtKB-SubCell"/>
</dbReference>
<keyword evidence="4" id="KW-1003">Cell membrane</keyword>
<evidence type="ECO:0000256" key="6">
    <source>
        <dbReference type="ARBA" id="ARBA00022989"/>
    </source>
</evidence>
<reference evidence="9" key="1">
    <citation type="submission" date="2007-02" db="EMBL/GenBank/DDBJ databases">
        <title>Complete sequence of Mycobacterium sp. JLS.</title>
        <authorList>
            <consortium name="US DOE Joint Genome Institute"/>
            <person name="Copeland A."/>
            <person name="Lucas S."/>
            <person name="Lapidus A."/>
            <person name="Barry K."/>
            <person name="Detter J.C."/>
            <person name="Glavina del Rio T."/>
            <person name="Hammon N."/>
            <person name="Israni S."/>
            <person name="Dalin E."/>
            <person name="Tice H."/>
            <person name="Pitluck S."/>
            <person name="Chain P."/>
            <person name="Malfatti S."/>
            <person name="Shin M."/>
            <person name="Vergez L."/>
            <person name="Schmutz J."/>
            <person name="Larimer F."/>
            <person name="Land M."/>
            <person name="Hauser L."/>
            <person name="Kyrpides N."/>
            <person name="Mikhailova N."/>
            <person name="Miller C.D."/>
            <person name="Anderson A.J."/>
            <person name="Sims R.C."/>
            <person name="Richardson P."/>
        </authorList>
    </citation>
    <scope>NUCLEOTIDE SEQUENCE [LARGE SCALE GENOMIC DNA]</scope>
    <source>
        <strain evidence="9">JLS</strain>
    </source>
</reference>
<protein>
    <submittedName>
        <fullName evidence="9">Amino acid/polyamine/organocation transporter, APC superfamily</fullName>
    </submittedName>
</protein>
<dbReference type="EMBL" id="CP000580">
    <property type="protein sequence ID" value="ABN97239.1"/>
    <property type="molecule type" value="Genomic_DNA"/>
</dbReference>
<feature type="transmembrane region" description="Helical" evidence="8">
    <location>
        <begin position="280"/>
        <end position="302"/>
    </location>
</feature>